<sequence length="1104" mass="115224">MARGASFASGAAAVLAERALRYVAVGLPLLLLVFRPAWRPEAASRTFPLVFFLTLSIRVDSPMLGGRLDQALAVVFPALTLTPIFVTLTALLAAFGGPWASWVGVCMLNYTLVCMPMHAYGSSVLKGVALWTNILSADWSFGGALDAGLEAQRASVRPLAVLRTIWLPWLEDGAVPVGVPASWWSEHGTPGNSLFIRWAELMFAALLFCIALAIPPARTGRKQLYASLRLQLERAAGFRQEANEHLESARKKWLWEGAVPFPLPGSAPRGLLLLGRGADAGAACLESLPDSAAAAVPSSGSPCRRSSGDSDDESDDIASTPPAAPLASEPARADVEAEVRASSLADQCAVALAAAAVEPRALPGGAAARAAWAQLQVALAGLVAEARGARRDSAAIAEGRGAEELPHLSVIQTWSAEAAEAAESLHTSVAAILAKLERRAPPEELKRAADAVRFEAAQVLDLGLATAVSAAELNCLISFANFTARETAFTAAHIGGVFARDASFLRMVQAFVIVPARAAQAAAAVAEAQAAAETWPRCCFVGVAVWGVLEPPAAHTGKLASEFWKGMRAGCRGLISACSSKALSPIHWSQQRRHALKWLVGCNLLWLPLLISAPCRHFLSEGNSEFAALALLSYATVFVGTTDGALRKTALRLFGASAACLLSYLGYVLLSWPGILGRVWQPVVFSLYLVMLTLLAILIGMRSTPYSGGWHTWAYMCQKFTYTFASAFLGAYSAEHDRAESIAKAGHSAVAIALGVWAGALWGCFVHLAIWRTSSHGLAMDSLRAAAASAAAALACAARALGSDVSGGDGVGADSLASDSSGDAAAHAAASAAAAKAHVSSASAYHKVAVEFGGKFLGPRGSHGDYAHRVHQLCRARRLAAAAADAAAWLRGGTSSAEAGLQRLFAAEVDPARAFSAGAGATAAARASSEGSAREREREAEPAAAYTCALPVPLLQHAFFAGPPSPGDTEVSQAEAVGESLRATSAVLQEASARRADGGGGASAKLGAALAELRRCYAELRYLRVSRAVDARAGTVRYPVGVALRFHALCQLLCDVQWELQHFWGPEARLGRGKDEPGFSSSSSTSSSDSETGSSSDSPKCNLV</sequence>
<evidence type="ECO:0000256" key="1">
    <source>
        <dbReference type="SAM" id="MobiDB-lite"/>
    </source>
</evidence>
<keyword evidence="2" id="KW-0812">Transmembrane</keyword>
<organism evidence="3 4">
    <name type="scientific">Prorocentrum cordatum</name>
    <dbReference type="NCBI Taxonomy" id="2364126"/>
    <lineage>
        <taxon>Eukaryota</taxon>
        <taxon>Sar</taxon>
        <taxon>Alveolata</taxon>
        <taxon>Dinophyceae</taxon>
        <taxon>Prorocentrales</taxon>
        <taxon>Prorocentraceae</taxon>
        <taxon>Prorocentrum</taxon>
    </lineage>
</organism>
<feature type="compositionally biased region" description="Low complexity" evidence="1">
    <location>
        <begin position="293"/>
        <end position="305"/>
    </location>
</feature>
<name>A0ABN9U9V6_9DINO</name>
<evidence type="ECO:0000256" key="2">
    <source>
        <dbReference type="SAM" id="Phobius"/>
    </source>
</evidence>
<feature type="compositionally biased region" description="Low complexity" evidence="1">
    <location>
        <begin position="1080"/>
        <end position="1098"/>
    </location>
</feature>
<feature type="transmembrane region" description="Helical" evidence="2">
    <location>
        <begin position="71"/>
        <end position="95"/>
    </location>
</feature>
<feature type="transmembrane region" description="Helical" evidence="2">
    <location>
        <begin position="679"/>
        <end position="701"/>
    </location>
</feature>
<feature type="transmembrane region" description="Helical" evidence="2">
    <location>
        <begin position="626"/>
        <end position="646"/>
    </location>
</feature>
<proteinExistence type="predicted"/>
<dbReference type="Proteomes" id="UP001189429">
    <property type="component" value="Unassembled WGS sequence"/>
</dbReference>
<feature type="region of interest" description="Disordered" evidence="1">
    <location>
        <begin position="1069"/>
        <end position="1104"/>
    </location>
</feature>
<feature type="transmembrane region" description="Helical" evidence="2">
    <location>
        <begin position="595"/>
        <end position="614"/>
    </location>
</feature>
<keyword evidence="2" id="KW-1133">Transmembrane helix</keyword>
<dbReference type="EMBL" id="CAUYUJ010015602">
    <property type="protein sequence ID" value="CAK0856088.1"/>
    <property type="molecule type" value="Genomic_DNA"/>
</dbReference>
<accession>A0ABN9U9V6</accession>
<feature type="transmembrane region" description="Helical" evidence="2">
    <location>
        <begin position="746"/>
        <end position="771"/>
    </location>
</feature>
<feature type="region of interest" description="Disordered" evidence="1">
    <location>
        <begin position="293"/>
        <end position="332"/>
    </location>
</feature>
<keyword evidence="4" id="KW-1185">Reference proteome</keyword>
<gene>
    <name evidence="3" type="ORF">PCOR1329_LOCUS46550</name>
</gene>
<feature type="transmembrane region" description="Helical" evidence="2">
    <location>
        <begin position="653"/>
        <end position="673"/>
    </location>
</feature>
<evidence type="ECO:0000313" key="4">
    <source>
        <dbReference type="Proteomes" id="UP001189429"/>
    </source>
</evidence>
<reference evidence="3" key="1">
    <citation type="submission" date="2023-10" db="EMBL/GenBank/DDBJ databases">
        <authorList>
            <person name="Chen Y."/>
            <person name="Shah S."/>
            <person name="Dougan E. K."/>
            <person name="Thang M."/>
            <person name="Chan C."/>
        </authorList>
    </citation>
    <scope>NUCLEOTIDE SEQUENCE [LARGE SCALE GENOMIC DNA]</scope>
</reference>
<protein>
    <submittedName>
        <fullName evidence="3">Uncharacterized protein</fullName>
    </submittedName>
</protein>
<keyword evidence="2" id="KW-0472">Membrane</keyword>
<evidence type="ECO:0000313" key="3">
    <source>
        <dbReference type="EMBL" id="CAK0856088.1"/>
    </source>
</evidence>
<comment type="caution">
    <text evidence="3">The sequence shown here is derived from an EMBL/GenBank/DDBJ whole genome shotgun (WGS) entry which is preliminary data.</text>
</comment>
<feature type="transmembrane region" description="Helical" evidence="2">
    <location>
        <begin position="195"/>
        <end position="214"/>
    </location>
</feature>